<comment type="similarity">
    <text evidence="1">Belongs to the taxilin family.</text>
</comment>
<feature type="region of interest" description="Disordered" evidence="3">
    <location>
        <begin position="184"/>
        <end position="213"/>
    </location>
</feature>
<feature type="compositionally biased region" description="Basic and acidic residues" evidence="3">
    <location>
        <begin position="131"/>
        <end position="147"/>
    </location>
</feature>
<feature type="compositionally biased region" description="Low complexity" evidence="3">
    <location>
        <begin position="38"/>
        <end position="72"/>
    </location>
</feature>
<evidence type="ECO:0000256" key="1">
    <source>
        <dbReference type="ARBA" id="ARBA00009550"/>
    </source>
</evidence>
<feature type="compositionally biased region" description="Polar residues" evidence="3">
    <location>
        <begin position="186"/>
        <end position="196"/>
    </location>
</feature>
<dbReference type="InterPro" id="IPR026183">
    <property type="entry name" value="Taxilin_fam"/>
</dbReference>
<dbReference type="HOGENOM" id="CLU_043419_1_0_1"/>
<comment type="caution">
    <text evidence="4">The sequence shown here is derived from an EMBL/GenBank/DDBJ whole genome shotgun (WGS) entry which is preliminary data.</text>
</comment>
<feature type="region of interest" description="Disordered" evidence="3">
    <location>
        <begin position="1"/>
        <end position="72"/>
    </location>
</feature>
<feature type="coiled-coil region" evidence="2">
    <location>
        <begin position="393"/>
        <end position="430"/>
    </location>
</feature>
<feature type="region of interest" description="Disordered" evidence="3">
    <location>
        <begin position="87"/>
        <end position="108"/>
    </location>
</feature>
<sequence length="495" mass="56475">MNGTNNNGSAKNSSAGTHSGTTQAGSSSNAQTGANKGSTSTSSNVTNSSTRPTNGDVNATPTAKSKKAAAPAIDMHELLQSRIAALEGEKVQGGEEDRRSAEEARKTVKGMNLQQVHAKYVELYQEFRRQEREHAKERQKNKKEYDASKTTLTNVQKLKSKTDAVVRDMQKQNKDLRDEAKRLKGSLQQVEQQLSSAKDDLQKRMERDKKRDKRYSDMPDIVIKVVCRYRAELFFKISRKTKLARLFSAWTERMDARSYVPSLPDANKKTGDMLPMIERPAPPPMQFLFTHMGRGLEPDQTPEDANMEDGDEILAVEMMDLTSPEVEEIPKPEKLRLQKNWSLDPIETRNSIEAIFDGVVRERLKYLLRQYEIREAHFESVLRTKELEAMISKAKIQEARVELERETEALTAAQQEIEALTKRMKAYQRFGLSLTMHLEECQDEMFTLPKDVDARMRAMQLFDQFQHEITQRFELIPNYEENESDQEASDSALDG</sequence>
<dbReference type="Pfam" id="PF09728">
    <property type="entry name" value="Taxilin"/>
    <property type="match status" value="1"/>
</dbReference>
<feature type="compositionally biased region" description="Polar residues" evidence="3">
    <location>
        <begin position="18"/>
        <end position="37"/>
    </location>
</feature>
<dbReference type="OrthoDB" id="442921at2759"/>
<reference evidence="4 5" key="1">
    <citation type="journal article" date="2011" name="PLoS Pathog.">
        <title>Endophytic Life Strategies Decoded by Genome and Transcriptome Analyses of the Mutualistic Root Symbiont Piriformospora indica.</title>
        <authorList>
            <person name="Zuccaro A."/>
            <person name="Lahrmann U."/>
            <person name="Guldener U."/>
            <person name="Langen G."/>
            <person name="Pfiffi S."/>
            <person name="Biedenkopf D."/>
            <person name="Wong P."/>
            <person name="Samans B."/>
            <person name="Grimm C."/>
            <person name="Basiewicz M."/>
            <person name="Murat C."/>
            <person name="Martin F."/>
            <person name="Kogel K.H."/>
        </authorList>
    </citation>
    <scope>NUCLEOTIDE SEQUENCE [LARGE SCALE GENOMIC DNA]</scope>
    <source>
        <strain evidence="4 5">DSM 11827</strain>
    </source>
</reference>
<keyword evidence="5" id="KW-1185">Reference proteome</keyword>
<evidence type="ECO:0000256" key="2">
    <source>
        <dbReference type="SAM" id="Coils"/>
    </source>
</evidence>
<organism evidence="4 5">
    <name type="scientific">Serendipita indica (strain DSM 11827)</name>
    <name type="common">Root endophyte fungus</name>
    <name type="synonym">Piriformospora indica</name>
    <dbReference type="NCBI Taxonomy" id="1109443"/>
    <lineage>
        <taxon>Eukaryota</taxon>
        <taxon>Fungi</taxon>
        <taxon>Dikarya</taxon>
        <taxon>Basidiomycota</taxon>
        <taxon>Agaricomycotina</taxon>
        <taxon>Agaricomycetes</taxon>
        <taxon>Sebacinales</taxon>
        <taxon>Serendipitaceae</taxon>
        <taxon>Serendipita</taxon>
    </lineage>
</organism>
<protein>
    <recommendedName>
        <fullName evidence="6">Ubiquitin-like domain-containing protein</fullName>
    </recommendedName>
</protein>
<gene>
    <name evidence="4" type="ORF">PIIN_07217</name>
</gene>
<dbReference type="STRING" id="1109443.G4TPL9"/>
<dbReference type="Gene3D" id="3.10.20.90">
    <property type="entry name" value="Phosphatidylinositol 3-kinase Catalytic Subunit, Chain A, domain 1"/>
    <property type="match status" value="1"/>
</dbReference>
<feature type="compositionally biased region" description="Low complexity" evidence="3">
    <location>
        <begin position="1"/>
        <end position="17"/>
    </location>
</feature>
<keyword evidence="2" id="KW-0175">Coiled coil</keyword>
<proteinExistence type="inferred from homology"/>
<dbReference type="InterPro" id="IPR029071">
    <property type="entry name" value="Ubiquitin-like_domsf"/>
</dbReference>
<evidence type="ECO:0000313" key="5">
    <source>
        <dbReference type="Proteomes" id="UP000007148"/>
    </source>
</evidence>
<dbReference type="AlphaFoldDB" id="G4TPL9"/>
<feature type="region of interest" description="Disordered" evidence="3">
    <location>
        <begin position="131"/>
        <end position="153"/>
    </location>
</feature>
<evidence type="ECO:0000256" key="3">
    <source>
        <dbReference type="SAM" id="MobiDB-lite"/>
    </source>
</evidence>
<evidence type="ECO:0000313" key="4">
    <source>
        <dbReference type="EMBL" id="CCA73262.1"/>
    </source>
</evidence>
<dbReference type="InParanoid" id="G4TPL9"/>
<dbReference type="eggNOG" id="KOG1850">
    <property type="taxonomic scope" value="Eukaryota"/>
</dbReference>
<dbReference type="CDD" id="cd01763">
    <property type="entry name" value="Ubl_SUMO_like"/>
    <property type="match status" value="1"/>
</dbReference>
<evidence type="ECO:0008006" key="6">
    <source>
        <dbReference type="Google" id="ProtNLM"/>
    </source>
</evidence>
<dbReference type="Proteomes" id="UP000007148">
    <property type="component" value="Unassembled WGS sequence"/>
</dbReference>
<dbReference type="SUPFAM" id="SSF54236">
    <property type="entry name" value="Ubiquitin-like"/>
    <property type="match status" value="1"/>
</dbReference>
<dbReference type="PANTHER" id="PTHR10562">
    <property type="entry name" value="SMALL UBIQUITIN-RELATED MODIFIER"/>
    <property type="match status" value="1"/>
</dbReference>
<dbReference type="EMBL" id="CAFZ01000213">
    <property type="protein sequence ID" value="CCA73262.1"/>
    <property type="molecule type" value="Genomic_DNA"/>
</dbReference>
<dbReference type="GO" id="GO:0019905">
    <property type="term" value="F:syntaxin binding"/>
    <property type="evidence" value="ECO:0007669"/>
    <property type="project" value="InterPro"/>
</dbReference>
<name>G4TPL9_SERID</name>
<feature type="compositionally biased region" description="Basic and acidic residues" evidence="3">
    <location>
        <begin position="197"/>
        <end position="213"/>
    </location>
</feature>
<accession>G4TPL9</accession>
<feature type="compositionally biased region" description="Basic and acidic residues" evidence="3">
    <location>
        <begin position="87"/>
        <end position="106"/>
    </location>
</feature>